<dbReference type="AlphaFoldDB" id="K0B6Z1"/>
<dbReference type="KEGG" id="nkr:NKOR_06965"/>
<proteinExistence type="predicted"/>
<organism evidence="1 2">
    <name type="scientific">Candidatus Nitrosopumilus koreensis AR1</name>
    <dbReference type="NCBI Taxonomy" id="1229908"/>
    <lineage>
        <taxon>Archaea</taxon>
        <taxon>Nitrososphaerota</taxon>
        <taxon>Nitrososphaeria</taxon>
        <taxon>Nitrosopumilales</taxon>
        <taxon>Nitrosopumilaceae</taxon>
        <taxon>Nitrosopumilus</taxon>
    </lineage>
</organism>
<dbReference type="Proteomes" id="UP000006101">
    <property type="component" value="Chromosome"/>
</dbReference>
<accession>K0B6Z1</accession>
<gene>
    <name evidence="1" type="ORF">NKOR_06965</name>
</gene>
<dbReference type="STRING" id="1229908.NKOR_06965"/>
<dbReference type="HOGENOM" id="CLU_682576_0_0_2"/>
<name>K0B6Z1_9ARCH</name>
<evidence type="ECO:0000313" key="1">
    <source>
        <dbReference type="EMBL" id="AFS81264.1"/>
    </source>
</evidence>
<evidence type="ECO:0000313" key="2">
    <source>
        <dbReference type="Proteomes" id="UP000006101"/>
    </source>
</evidence>
<evidence type="ECO:0008006" key="3">
    <source>
        <dbReference type="Google" id="ProtNLM"/>
    </source>
</evidence>
<dbReference type="EMBL" id="CP003842">
    <property type="protein sequence ID" value="AFS81264.1"/>
    <property type="molecule type" value="Genomic_DNA"/>
</dbReference>
<keyword evidence="2" id="KW-1185">Reference proteome</keyword>
<reference evidence="1 2" key="1">
    <citation type="journal article" date="2012" name="J. Bacteriol.">
        <title>Draft Genome Sequence of an Ammonia-Oxidizing Archaeon, "Candidatus Nitrosopumilus koreensis" AR1, from Marine Sediment.</title>
        <authorList>
            <person name="Park S.J."/>
            <person name="Kim J.G."/>
            <person name="Jung M.Y."/>
            <person name="Kim S.J."/>
            <person name="Cha I.T."/>
            <person name="Kwon K."/>
            <person name="Lee J.H."/>
            <person name="Rhee S.K."/>
        </authorList>
    </citation>
    <scope>NUCLEOTIDE SEQUENCE [LARGE SCALE GENOMIC DNA]</scope>
    <source>
        <strain evidence="1 2">AR1</strain>
    </source>
</reference>
<protein>
    <recommendedName>
        <fullName evidence="3">Apea-like HEPN domain-containing protein</fullName>
    </recommendedName>
</protein>
<dbReference type="GeneID" id="13725417"/>
<dbReference type="PATRIC" id="fig|1229908.8.peg.1512"/>
<dbReference type="RefSeq" id="WP_014963646.1">
    <property type="nucleotide sequence ID" value="NC_018655.1"/>
</dbReference>
<sequence length="403" mass="46404">MSDSIFPQIEGNKFNNWCERKIVISESDLKTQKAFRYAARKDLTTAEGSAFFLHELTNCDGFEFVAFSSSKLTNPITLNGNITLVPCFTLGNRISKDDPIGLKTMDMDRRSRFVYDGWLPISDWSEDNVRKSLKEIDKALSSFSLKTGTYFEWLPKYESHDHGSSYQFTEEHLQELENITSKLENIPQEDHYAIYRSIGWLSQSFRLNDPSAKFLFFILTIESLAYYIEKEAKENSSLIQFRADNRTKSERKENMKNCIEQSLSELGKNPIESIKNAYLNCIETGSTQTLKSHIEKLHGKDSETYKLLFEKQSEDMSLYNLRHKIAHGNSYTITESEREKIKNRLWDAERVARGYLLKILKTLFGIEHFSTKFTAEIFVSAGNMVGSKGMKYGGPVHMAILYG</sequence>